<keyword evidence="1" id="KW-0132">Cell division</keyword>
<organism evidence="1 2">
    <name type="scientific">Coprobacter fastidiosus</name>
    <dbReference type="NCBI Taxonomy" id="1099853"/>
    <lineage>
        <taxon>Bacteria</taxon>
        <taxon>Pseudomonadati</taxon>
        <taxon>Bacteroidota</taxon>
        <taxon>Bacteroidia</taxon>
        <taxon>Bacteroidales</taxon>
        <taxon>Barnesiellaceae</taxon>
        <taxon>Coprobacter</taxon>
    </lineage>
</organism>
<dbReference type="AlphaFoldDB" id="A0A316R1Z0"/>
<dbReference type="SUPFAM" id="SSF102829">
    <property type="entry name" value="Cell division protein ZapA-like"/>
    <property type="match status" value="1"/>
</dbReference>
<dbReference type="InterPro" id="IPR036192">
    <property type="entry name" value="Cell_div_ZapA-like_sf"/>
</dbReference>
<dbReference type="RefSeq" id="WP_009318822.1">
    <property type="nucleotide sequence ID" value="NZ_AP028032.1"/>
</dbReference>
<proteinExistence type="predicted"/>
<accession>A0A316R1Z0</accession>
<name>A0A316R1Z0_9BACT</name>
<dbReference type="GO" id="GO:0051301">
    <property type="term" value="P:cell division"/>
    <property type="evidence" value="ECO:0007669"/>
    <property type="project" value="UniProtKB-KW"/>
</dbReference>
<sequence length="99" mass="11707">MNDKFKIHLEIAGRKYPLNIRREDEEIVRQAAALVNKKLATYREQFGKDKSKSIYDFLAMTAIDLSHAYLRLRETRDVEIFTGIVREIDEELDSYLNQK</sequence>
<comment type="caution">
    <text evidence="1">The sequence shown here is derived from an EMBL/GenBank/DDBJ whole genome shotgun (WGS) entry which is preliminary data.</text>
</comment>
<dbReference type="GeneID" id="92928286"/>
<reference evidence="1 2" key="1">
    <citation type="journal article" date="2018" name="Nat. Biotechnol.">
        <title>A standardized bacterial taxonomy based on genome phylogeny substantially revises the tree of life.</title>
        <authorList>
            <person name="Parks D.H."/>
            <person name="Chuvochina M."/>
            <person name="Waite D.W."/>
            <person name="Rinke C."/>
            <person name="Skarshewski A."/>
            <person name="Chaumeil P.A."/>
            <person name="Hugenholtz P."/>
        </authorList>
    </citation>
    <scope>NUCLEOTIDE SEQUENCE [LARGE SCALE GENOMIC DNA]</scope>
    <source>
        <strain evidence="1">UBA11482</strain>
    </source>
</reference>
<dbReference type="EMBL" id="DNWC01000096">
    <property type="protein sequence ID" value="HBJ08840.1"/>
    <property type="molecule type" value="Genomic_DNA"/>
</dbReference>
<gene>
    <name evidence="1" type="ORF">DDY73_07510</name>
</gene>
<dbReference type="InterPro" id="IPR007838">
    <property type="entry name" value="Cell_div_ZapA-like"/>
</dbReference>
<dbReference type="Pfam" id="PF05164">
    <property type="entry name" value="ZapA"/>
    <property type="match status" value="1"/>
</dbReference>
<protein>
    <submittedName>
        <fullName evidence="1">Cell division protein ZapA</fullName>
    </submittedName>
</protein>
<evidence type="ECO:0000313" key="2">
    <source>
        <dbReference type="Proteomes" id="UP000262954"/>
    </source>
</evidence>
<dbReference type="Proteomes" id="UP000262954">
    <property type="component" value="Unassembled WGS sequence"/>
</dbReference>
<evidence type="ECO:0000313" key="1">
    <source>
        <dbReference type="EMBL" id="HBJ08840.1"/>
    </source>
</evidence>
<keyword evidence="1" id="KW-0131">Cell cycle</keyword>